<evidence type="ECO:0000313" key="1">
    <source>
        <dbReference type="EMBL" id="KAF8748401.1"/>
    </source>
</evidence>
<reference evidence="1" key="1">
    <citation type="submission" date="2020-09" db="EMBL/GenBank/DDBJ databases">
        <title>Comparative genome analyses of four rice-infecting Rhizoctonia solani isolates reveal extensive enrichment of homogalacturonan modification genes.</title>
        <authorList>
            <person name="Lee D.-Y."/>
            <person name="Jeon J."/>
            <person name="Kim K.-T."/>
            <person name="Cheong K."/>
            <person name="Song H."/>
            <person name="Choi G."/>
            <person name="Ko J."/>
            <person name="Opiyo S.O."/>
            <person name="Zuo S."/>
            <person name="Madhav S."/>
            <person name="Lee Y.-H."/>
            <person name="Wang G.-L."/>
        </authorList>
    </citation>
    <scope>NUCLEOTIDE SEQUENCE</scope>
    <source>
        <strain evidence="1">AG1-IA B2</strain>
    </source>
</reference>
<protein>
    <submittedName>
        <fullName evidence="1">Uncharacterized protein</fullName>
    </submittedName>
</protein>
<organism evidence="1 2">
    <name type="scientific">Rhizoctonia solani</name>
    <dbReference type="NCBI Taxonomy" id="456999"/>
    <lineage>
        <taxon>Eukaryota</taxon>
        <taxon>Fungi</taxon>
        <taxon>Dikarya</taxon>
        <taxon>Basidiomycota</taxon>
        <taxon>Agaricomycotina</taxon>
        <taxon>Agaricomycetes</taxon>
        <taxon>Cantharellales</taxon>
        <taxon>Ceratobasidiaceae</taxon>
        <taxon>Rhizoctonia</taxon>
    </lineage>
</organism>
<accession>A0A8H7M213</accession>
<name>A0A8H7M213_9AGAM</name>
<dbReference type="AlphaFoldDB" id="A0A8H7M213"/>
<dbReference type="EMBL" id="JACYCF010000040">
    <property type="protein sequence ID" value="KAF8748401.1"/>
    <property type="molecule type" value="Genomic_DNA"/>
</dbReference>
<comment type="caution">
    <text evidence="1">The sequence shown here is derived from an EMBL/GenBank/DDBJ whole genome shotgun (WGS) entry which is preliminary data.</text>
</comment>
<evidence type="ECO:0000313" key="2">
    <source>
        <dbReference type="Proteomes" id="UP000614334"/>
    </source>
</evidence>
<proteinExistence type="predicted"/>
<gene>
    <name evidence="1" type="ORF">RHS01_10853</name>
</gene>
<sequence>MVAETLGPPNASGYGTLFKARVETGCWEIGRGGEEGRRSRLCIWCMKQHTYPDAIAGAERDAAKGAGGTGIGYAPYRLSDQG</sequence>
<dbReference type="Proteomes" id="UP000614334">
    <property type="component" value="Unassembled WGS sequence"/>
</dbReference>